<protein>
    <recommendedName>
        <fullName evidence="2">3-hydroxyisobutyryl-CoA hydrolase</fullName>
        <ecNumber evidence="2">3.1.2.4</ecNumber>
    </recommendedName>
</protein>
<dbReference type="SUPFAM" id="SSF52096">
    <property type="entry name" value="ClpP/crotonase"/>
    <property type="match status" value="1"/>
</dbReference>
<dbReference type="InterPro" id="IPR029045">
    <property type="entry name" value="ClpP/crotonase-like_dom_sf"/>
</dbReference>
<name>A0AAU7F8W0_9NEIS</name>
<evidence type="ECO:0000256" key="1">
    <source>
        <dbReference type="ARBA" id="ARBA00001709"/>
    </source>
</evidence>
<reference evidence="5" key="1">
    <citation type="submission" date="2024-05" db="EMBL/GenBank/DDBJ databases">
        <authorList>
            <person name="Yang L."/>
            <person name="Pan L."/>
        </authorList>
    </citation>
    <scope>NUCLEOTIDE SEQUENCE</scope>
    <source>
        <strain evidence="5">FCG-7</strain>
    </source>
</reference>
<dbReference type="Gene3D" id="3.90.226.10">
    <property type="entry name" value="2-enoyl-CoA Hydratase, Chain A, domain 1"/>
    <property type="match status" value="1"/>
</dbReference>
<sequence>MTVHVSLLKTAADRQIGCLALSAPERINAQNLAMVRQMAAALVAWEQDERVVAVVLLGAGERGFCAGGDLKSLHQAMSEPAQIAQGDAFFAEEYRLCQTIREWRKPILAWGHGIVMGGGWGLFAAASHRVLTESSRLAMPETGIGLFPDVAASWWLPQLQGVGRFLALSGAALNAADALHLGAADWVCHDAQRHTILLAMANLPWSAEADRDALLLSDFLDQQLSPDLPQANLIPYQEQISRFCEGSFAAAIDGLLALANTGQSSYLQHAAQRLAAASPTSLYLSWVLQQRCETLSLAQTVELETRMAACALRYGDFKEGIYCTLFDRQQQPRWREASYANLDITVIEAHFVPLSEQPG</sequence>
<gene>
    <name evidence="5" type="ORF">ABHF33_13055</name>
</gene>
<keyword evidence="3 5" id="KW-0378">Hydrolase</keyword>
<dbReference type="GO" id="GO:0003860">
    <property type="term" value="F:3-hydroxyisobutyryl-CoA hydrolase activity"/>
    <property type="evidence" value="ECO:0007669"/>
    <property type="project" value="UniProtKB-EC"/>
</dbReference>
<organism evidence="5">
    <name type="scientific">Chitinibacter mangrovi</name>
    <dbReference type="NCBI Taxonomy" id="3153927"/>
    <lineage>
        <taxon>Bacteria</taxon>
        <taxon>Pseudomonadati</taxon>
        <taxon>Pseudomonadota</taxon>
        <taxon>Betaproteobacteria</taxon>
        <taxon>Neisseriales</taxon>
        <taxon>Chitinibacteraceae</taxon>
        <taxon>Chitinibacter</taxon>
    </lineage>
</organism>
<dbReference type="Pfam" id="PF16113">
    <property type="entry name" value="ECH_2"/>
    <property type="match status" value="1"/>
</dbReference>
<dbReference type="PANTHER" id="PTHR43176:SF3">
    <property type="entry name" value="3-HYDROXYISOBUTYRYL-COA HYDROLASE, MITOCHONDRIAL"/>
    <property type="match status" value="1"/>
</dbReference>
<proteinExistence type="predicted"/>
<dbReference type="CDD" id="cd06558">
    <property type="entry name" value="crotonase-like"/>
    <property type="match status" value="1"/>
</dbReference>
<feature type="domain" description="Enoyl-CoA hydratase/isomerase" evidence="4">
    <location>
        <begin position="17"/>
        <end position="351"/>
    </location>
</feature>
<dbReference type="GO" id="GO:0006574">
    <property type="term" value="P:L-valine catabolic process"/>
    <property type="evidence" value="ECO:0007669"/>
    <property type="project" value="TreeGrafter"/>
</dbReference>
<evidence type="ECO:0000256" key="3">
    <source>
        <dbReference type="ARBA" id="ARBA00022801"/>
    </source>
</evidence>
<evidence type="ECO:0000259" key="4">
    <source>
        <dbReference type="Pfam" id="PF16113"/>
    </source>
</evidence>
<dbReference type="EC" id="3.1.2.4" evidence="2"/>
<dbReference type="PANTHER" id="PTHR43176">
    <property type="entry name" value="3-HYDROXYISOBUTYRYL-COA HYDROLASE-RELATED"/>
    <property type="match status" value="1"/>
</dbReference>
<dbReference type="RefSeq" id="WP_348944358.1">
    <property type="nucleotide sequence ID" value="NZ_CP157355.1"/>
</dbReference>
<evidence type="ECO:0000256" key="2">
    <source>
        <dbReference type="ARBA" id="ARBA00011915"/>
    </source>
</evidence>
<dbReference type="InterPro" id="IPR032259">
    <property type="entry name" value="HIBYL-CoA-H"/>
</dbReference>
<dbReference type="NCBIfam" id="NF004127">
    <property type="entry name" value="PRK05617.1"/>
    <property type="match status" value="1"/>
</dbReference>
<dbReference type="InterPro" id="IPR045004">
    <property type="entry name" value="ECH_dom"/>
</dbReference>
<dbReference type="KEGG" id="cmav:ABHF33_13055"/>
<dbReference type="GO" id="GO:0005829">
    <property type="term" value="C:cytosol"/>
    <property type="evidence" value="ECO:0007669"/>
    <property type="project" value="TreeGrafter"/>
</dbReference>
<accession>A0AAU7F8W0</accession>
<evidence type="ECO:0000313" key="5">
    <source>
        <dbReference type="EMBL" id="XBL99987.1"/>
    </source>
</evidence>
<dbReference type="EMBL" id="CP157355">
    <property type="protein sequence ID" value="XBL99987.1"/>
    <property type="molecule type" value="Genomic_DNA"/>
</dbReference>
<comment type="catalytic activity">
    <reaction evidence="1">
        <text>3-hydroxy-2-methylpropanoyl-CoA + H2O = 3-hydroxy-2-methylpropanoate + CoA + H(+)</text>
        <dbReference type="Rhea" id="RHEA:20888"/>
        <dbReference type="ChEBI" id="CHEBI:11805"/>
        <dbReference type="ChEBI" id="CHEBI:15377"/>
        <dbReference type="ChEBI" id="CHEBI:15378"/>
        <dbReference type="ChEBI" id="CHEBI:57287"/>
        <dbReference type="ChEBI" id="CHEBI:57340"/>
        <dbReference type="EC" id="3.1.2.4"/>
    </reaction>
</comment>
<dbReference type="AlphaFoldDB" id="A0AAU7F8W0"/>